<dbReference type="AlphaFoldDB" id="A0A1E7Q3Q5"/>
<dbReference type="SUPFAM" id="SSF161098">
    <property type="entry name" value="MetI-like"/>
    <property type="match status" value="1"/>
</dbReference>
<evidence type="ECO:0000256" key="1">
    <source>
        <dbReference type="ARBA" id="ARBA00004651"/>
    </source>
</evidence>
<dbReference type="PANTHER" id="PTHR42727">
    <property type="entry name" value="PHOSPHATE TRANSPORT SYSTEM PERMEASE PROTEIN"/>
    <property type="match status" value="1"/>
</dbReference>
<keyword evidence="2 5" id="KW-0812">Transmembrane</keyword>
<feature type="transmembrane region" description="Helical" evidence="5">
    <location>
        <begin position="130"/>
        <end position="147"/>
    </location>
</feature>
<sequence length="459" mass="48905">MSNLTLLMLLLILMAVGYQLGITRSRKVATAHHGIKMHSRNHHYGVMVGLWAVLPAFLLLLVWLWLAPQAINGLMLAQLPADISSLSADQLKVVSQRISNLASNFAVVDDALPWELAAAEHLKQLRSNSALVLTALIAVIAAMGLLLSLYKITPRLQARHQVESAVKVLLILCSAVAVLTTIGIVLSMVGETLKFFSFINPVDFFFGTTWNPRFATVGSEAQGSFGILPLLSGTFLIALIAMLVAIPLGLLVAIYLSEYASLKLRNTAKPLIEILAGIPTIVYGFFALVTVGPFLSQFGTAIGLDIRATSALTAGVVMGIMIIPFISSLSDDIITQIPKSLRDASLGLGATKSETIIKVVLPAALPGIVGAVLLAASRAIGETMIVVLAAGNSPALTADPFQAVSTVTVTIVNQLTGDNDFSSPQSLVAFALGLTLFVITLLLNIFALIIVRKYREQYE</sequence>
<keyword evidence="6" id="KW-1003">Cell membrane</keyword>
<dbReference type="GO" id="GO:0005886">
    <property type="term" value="C:plasma membrane"/>
    <property type="evidence" value="ECO:0007669"/>
    <property type="project" value="UniProtKB-SubCell"/>
</dbReference>
<evidence type="ECO:0000256" key="5">
    <source>
        <dbReference type="RuleBase" id="RU363032"/>
    </source>
</evidence>
<evidence type="ECO:0000256" key="6">
    <source>
        <dbReference type="RuleBase" id="RU363054"/>
    </source>
</evidence>
<organism evidence="8 9">
    <name type="scientific">Rheinheimera salexigens</name>
    <dbReference type="NCBI Taxonomy" id="1628148"/>
    <lineage>
        <taxon>Bacteria</taxon>
        <taxon>Pseudomonadati</taxon>
        <taxon>Pseudomonadota</taxon>
        <taxon>Gammaproteobacteria</taxon>
        <taxon>Chromatiales</taxon>
        <taxon>Chromatiaceae</taxon>
        <taxon>Rheinheimera</taxon>
    </lineage>
</organism>
<feature type="transmembrane region" description="Helical" evidence="5">
    <location>
        <begin position="6"/>
        <end position="23"/>
    </location>
</feature>
<feature type="transmembrane region" description="Helical" evidence="5">
    <location>
        <begin position="311"/>
        <end position="334"/>
    </location>
</feature>
<gene>
    <name evidence="8" type="ORF">BI198_03610</name>
</gene>
<keyword evidence="9" id="KW-1185">Reference proteome</keyword>
<dbReference type="PANTHER" id="PTHR42727:SF1">
    <property type="entry name" value="PHOSPHATE TRANSPORT SYSTEM PERMEASE"/>
    <property type="match status" value="1"/>
</dbReference>
<feature type="transmembrane region" description="Helical" evidence="5">
    <location>
        <begin position="427"/>
        <end position="451"/>
    </location>
</feature>
<dbReference type="GO" id="GO:0006817">
    <property type="term" value="P:phosphate ion transport"/>
    <property type="evidence" value="ECO:0007669"/>
    <property type="project" value="UniProtKB-KW"/>
</dbReference>
<dbReference type="InterPro" id="IPR022182">
    <property type="entry name" value="PstC_N"/>
</dbReference>
<keyword evidence="6" id="KW-0592">Phosphate transport</keyword>
<evidence type="ECO:0000256" key="4">
    <source>
        <dbReference type="ARBA" id="ARBA00023136"/>
    </source>
</evidence>
<keyword evidence="4 5" id="KW-0472">Membrane</keyword>
<evidence type="ECO:0000256" key="2">
    <source>
        <dbReference type="ARBA" id="ARBA00022692"/>
    </source>
</evidence>
<dbReference type="Gene3D" id="1.10.3720.10">
    <property type="entry name" value="MetI-like"/>
    <property type="match status" value="1"/>
</dbReference>
<feature type="domain" description="ABC transmembrane type-1" evidence="7">
    <location>
        <begin position="231"/>
        <end position="447"/>
    </location>
</feature>
<keyword evidence="5" id="KW-0813">Transport</keyword>
<comment type="similarity">
    <text evidence="6">Belongs to the binding-protein-dependent transport system permease family. CysTW subfamily.</text>
</comment>
<feature type="transmembrane region" description="Helical" evidence="5">
    <location>
        <begin position="168"/>
        <end position="189"/>
    </location>
</feature>
<accession>A0A1E7Q3Q5</accession>
<dbReference type="Pfam" id="PF12501">
    <property type="entry name" value="DUF3708"/>
    <property type="match status" value="1"/>
</dbReference>
<evidence type="ECO:0000313" key="9">
    <source>
        <dbReference type="Proteomes" id="UP000242258"/>
    </source>
</evidence>
<dbReference type="EMBL" id="MKEK01000001">
    <property type="protein sequence ID" value="OEY68756.1"/>
    <property type="molecule type" value="Genomic_DNA"/>
</dbReference>
<dbReference type="NCBIfam" id="TIGR02138">
    <property type="entry name" value="phosphate_pstC"/>
    <property type="match status" value="1"/>
</dbReference>
<dbReference type="PROSITE" id="PS50928">
    <property type="entry name" value="ABC_TM1"/>
    <property type="match status" value="1"/>
</dbReference>
<dbReference type="GO" id="GO:0005315">
    <property type="term" value="F:phosphate transmembrane transporter activity"/>
    <property type="evidence" value="ECO:0007669"/>
    <property type="project" value="InterPro"/>
</dbReference>
<dbReference type="OrthoDB" id="9785113at2"/>
<dbReference type="Proteomes" id="UP000242258">
    <property type="component" value="Unassembled WGS sequence"/>
</dbReference>
<comment type="function">
    <text evidence="6">Part of the binding-protein-dependent transport system for phosphate; probably responsible for the translocation of the substrate across the membrane.</text>
</comment>
<keyword evidence="6" id="KW-0997">Cell inner membrane</keyword>
<dbReference type="InterPro" id="IPR035906">
    <property type="entry name" value="MetI-like_sf"/>
</dbReference>
<evidence type="ECO:0000313" key="8">
    <source>
        <dbReference type="EMBL" id="OEY68756.1"/>
    </source>
</evidence>
<name>A0A1E7Q3Q5_9GAMM</name>
<dbReference type="CDD" id="cd06261">
    <property type="entry name" value="TM_PBP2"/>
    <property type="match status" value="1"/>
</dbReference>
<comment type="subcellular location">
    <subcellularLocation>
        <location evidence="6">Cell inner membrane</location>
        <topology evidence="6">Multi-pass membrane protein</topology>
    </subcellularLocation>
    <subcellularLocation>
        <location evidence="1 5">Cell membrane</location>
        <topology evidence="1 5">Multi-pass membrane protein</topology>
    </subcellularLocation>
</comment>
<reference evidence="9" key="1">
    <citation type="submission" date="2016-09" db="EMBL/GenBank/DDBJ databases">
        <authorList>
            <person name="Wan X."/>
            <person name="Hou S."/>
        </authorList>
    </citation>
    <scope>NUCLEOTIDE SEQUENCE [LARGE SCALE GENOMIC DNA]</scope>
    <source>
        <strain evidence="9">KH87</strain>
    </source>
</reference>
<feature type="transmembrane region" description="Helical" evidence="5">
    <location>
        <begin position="355"/>
        <end position="376"/>
    </location>
</feature>
<evidence type="ECO:0000256" key="3">
    <source>
        <dbReference type="ARBA" id="ARBA00022989"/>
    </source>
</evidence>
<comment type="caution">
    <text evidence="6">Lacks conserved residue(s) required for the propagation of feature annotation.</text>
</comment>
<feature type="transmembrane region" description="Helical" evidence="5">
    <location>
        <begin position="271"/>
        <end position="291"/>
    </location>
</feature>
<feature type="transmembrane region" description="Helical" evidence="5">
    <location>
        <begin position="44"/>
        <end position="66"/>
    </location>
</feature>
<feature type="transmembrane region" description="Helical" evidence="5">
    <location>
        <begin position="235"/>
        <end position="259"/>
    </location>
</feature>
<dbReference type="InterPro" id="IPR011864">
    <property type="entry name" value="Phosphate_PstC"/>
</dbReference>
<dbReference type="InterPro" id="IPR000515">
    <property type="entry name" value="MetI-like"/>
</dbReference>
<keyword evidence="3 5" id="KW-1133">Transmembrane helix</keyword>
<dbReference type="STRING" id="1628148.BI198_03610"/>
<protein>
    <recommendedName>
        <fullName evidence="6">Phosphate transport system permease protein</fullName>
    </recommendedName>
</protein>
<evidence type="ECO:0000259" key="7">
    <source>
        <dbReference type="PROSITE" id="PS50928"/>
    </source>
</evidence>
<proteinExistence type="inferred from homology"/>
<comment type="caution">
    <text evidence="8">The sequence shown here is derived from an EMBL/GenBank/DDBJ whole genome shotgun (WGS) entry which is preliminary data.</text>
</comment>
<dbReference type="Pfam" id="PF00528">
    <property type="entry name" value="BPD_transp_1"/>
    <property type="match status" value="1"/>
</dbReference>
<dbReference type="RefSeq" id="WP_070048322.1">
    <property type="nucleotide sequence ID" value="NZ_CBCSDO010000001.1"/>
</dbReference>